<dbReference type="EMBL" id="KL363282">
    <property type="protein sequence ID" value="KFD48912.1"/>
    <property type="molecule type" value="Genomic_DNA"/>
</dbReference>
<keyword evidence="1" id="KW-0812">Transmembrane</keyword>
<reference evidence="2 3" key="1">
    <citation type="journal article" date="2014" name="Nat. Genet.">
        <title>Genome and transcriptome of the porcine whipworm Trichuris suis.</title>
        <authorList>
            <person name="Jex A.R."/>
            <person name="Nejsum P."/>
            <person name="Schwarz E.M."/>
            <person name="Hu L."/>
            <person name="Young N.D."/>
            <person name="Hall R.S."/>
            <person name="Korhonen P.K."/>
            <person name="Liao S."/>
            <person name="Thamsborg S."/>
            <person name="Xia J."/>
            <person name="Xu P."/>
            <person name="Wang S."/>
            <person name="Scheerlinck J.P."/>
            <person name="Hofmann A."/>
            <person name="Sternberg P.W."/>
            <person name="Wang J."/>
            <person name="Gasser R.B."/>
        </authorList>
    </citation>
    <scope>NUCLEOTIDE SEQUENCE [LARGE SCALE GENOMIC DNA]</scope>
    <source>
        <strain evidence="2">DCEP-RM93M</strain>
    </source>
</reference>
<organism evidence="2 3">
    <name type="scientific">Trichuris suis</name>
    <name type="common">pig whipworm</name>
    <dbReference type="NCBI Taxonomy" id="68888"/>
    <lineage>
        <taxon>Eukaryota</taxon>
        <taxon>Metazoa</taxon>
        <taxon>Ecdysozoa</taxon>
        <taxon>Nematoda</taxon>
        <taxon>Enoplea</taxon>
        <taxon>Dorylaimia</taxon>
        <taxon>Trichinellida</taxon>
        <taxon>Trichuridae</taxon>
        <taxon>Trichuris</taxon>
    </lineage>
</organism>
<evidence type="ECO:0000313" key="3">
    <source>
        <dbReference type="Proteomes" id="UP000030764"/>
    </source>
</evidence>
<accession>A0A085LVB6</accession>
<evidence type="ECO:0008006" key="4">
    <source>
        <dbReference type="Google" id="ProtNLM"/>
    </source>
</evidence>
<feature type="transmembrane region" description="Helical" evidence="1">
    <location>
        <begin position="12"/>
        <end position="33"/>
    </location>
</feature>
<keyword evidence="1" id="KW-1133">Transmembrane helix</keyword>
<proteinExistence type="predicted"/>
<dbReference type="Proteomes" id="UP000030764">
    <property type="component" value="Unassembled WGS sequence"/>
</dbReference>
<dbReference type="AlphaFoldDB" id="A0A085LVB6"/>
<gene>
    <name evidence="2" type="ORF">M513_10275</name>
</gene>
<evidence type="ECO:0000313" key="2">
    <source>
        <dbReference type="EMBL" id="KFD48912.1"/>
    </source>
</evidence>
<sequence>MNKEHRYCLTRLGFGLNVAPLVMKAVLACALSMDPDVKRGTSAYIGDILVNEDVVKVAP</sequence>
<keyword evidence="1" id="KW-0472">Membrane</keyword>
<name>A0A085LVB6_9BILA</name>
<protein>
    <recommendedName>
        <fullName evidence="4">Reverse transcriptase domain-containing protein</fullName>
    </recommendedName>
</protein>
<keyword evidence="3" id="KW-1185">Reference proteome</keyword>
<evidence type="ECO:0000256" key="1">
    <source>
        <dbReference type="SAM" id="Phobius"/>
    </source>
</evidence>